<feature type="compositionally biased region" description="Basic and acidic residues" evidence="1">
    <location>
        <begin position="91"/>
        <end position="101"/>
    </location>
</feature>
<protein>
    <submittedName>
        <fullName evidence="3">Plasmid stabilization protein ParE</fullName>
    </submittedName>
</protein>
<feature type="compositionally biased region" description="Pro residues" evidence="1">
    <location>
        <begin position="72"/>
        <end position="87"/>
    </location>
</feature>
<dbReference type="AlphaFoldDB" id="A0A0E3UPL4"/>
<evidence type="ECO:0000313" key="3">
    <source>
        <dbReference type="EMBL" id="AKC87940.1"/>
    </source>
</evidence>
<keyword evidence="4" id="KW-1185">Reference proteome</keyword>
<evidence type="ECO:0000256" key="1">
    <source>
        <dbReference type="SAM" id="MobiDB-lite"/>
    </source>
</evidence>
<feature type="compositionally biased region" description="Low complexity" evidence="1">
    <location>
        <begin position="121"/>
        <end position="134"/>
    </location>
</feature>
<proteinExistence type="predicted"/>
<dbReference type="OrthoDB" id="9798046at2"/>
<keyword evidence="2" id="KW-1133">Transmembrane helix</keyword>
<reference evidence="3 4" key="1">
    <citation type="journal article" date="2015" name="Genome Announc.">
        <title>Complete Genome Sequence of Pseudoxanthomonas suwonensis Strain J1, a Cellulose-Degrading Bacterium Isolated from Leaf- and Wood-Enriched Soil.</title>
        <authorList>
            <person name="Hou L."/>
            <person name="Jiang J."/>
            <person name="Xu Z."/>
            <person name="Zhou Y."/>
            <person name="Leung F.C."/>
        </authorList>
    </citation>
    <scope>NUCLEOTIDE SEQUENCE [LARGE SCALE GENOMIC DNA]</scope>
    <source>
        <strain evidence="3 4">J1</strain>
    </source>
</reference>
<dbReference type="EMBL" id="CP011144">
    <property type="protein sequence ID" value="AKC87940.1"/>
    <property type="molecule type" value="Genomic_DNA"/>
</dbReference>
<organism evidence="3 4">
    <name type="scientific">Pseudoxanthomonas suwonensis</name>
    <dbReference type="NCBI Taxonomy" id="314722"/>
    <lineage>
        <taxon>Bacteria</taxon>
        <taxon>Pseudomonadati</taxon>
        <taxon>Pseudomonadota</taxon>
        <taxon>Gammaproteobacteria</taxon>
        <taxon>Lysobacterales</taxon>
        <taxon>Lysobacteraceae</taxon>
        <taxon>Pseudoxanthomonas</taxon>
    </lineage>
</organism>
<keyword evidence="2" id="KW-0472">Membrane</keyword>
<gene>
    <name evidence="3" type="ORF">WQ53_15345</name>
</gene>
<evidence type="ECO:0000313" key="4">
    <source>
        <dbReference type="Proteomes" id="UP000033067"/>
    </source>
</evidence>
<feature type="transmembrane region" description="Helical" evidence="2">
    <location>
        <begin position="21"/>
        <end position="41"/>
    </location>
</feature>
<dbReference type="RefSeq" id="WP_052633555.1">
    <property type="nucleotide sequence ID" value="NZ_CP011144.1"/>
</dbReference>
<accession>A0A0E3UPL4</accession>
<feature type="region of interest" description="Disordered" evidence="1">
    <location>
        <begin position="67"/>
        <end position="187"/>
    </location>
</feature>
<name>A0A0E3UPL4_9GAMM</name>
<dbReference type="PATRIC" id="fig|314722.6.peg.3322"/>
<dbReference type="Proteomes" id="UP000033067">
    <property type="component" value="Chromosome"/>
</dbReference>
<keyword evidence="2" id="KW-0812">Transmembrane</keyword>
<sequence>MSHTPTRLDASAKPRIERWQPWIAALLSALLHVLLLLILLFSSTPVVTPPQGASAGGRVRVNFVGESAQQPTPAPPSPAPSPAPRPPSKAKAPDRADERRPVLQAEYIQRPSDLQPEQRESQAPPADSQAQAPASSPPEPAQRRPETWTGRPPGMLDEDTAPVNRGRARGPADRQGNQNDPEAGEASMEVGGFQIYYDLLAEERLRIWKDQGMKEISFPLPGMRSQMVCPVEIALKRGSGKCRLLDPNDPEMQAIGDARQVVVVIAVYRRGELVWRGPGPYR</sequence>
<evidence type="ECO:0000256" key="2">
    <source>
        <dbReference type="SAM" id="Phobius"/>
    </source>
</evidence>
<dbReference type="KEGG" id="psuw:WQ53_15345"/>